<accession>A0A3M7P885</accession>
<keyword evidence="7" id="KW-1185">Reference proteome</keyword>
<dbReference type="FunFam" id="1.20.5.110:FF:000003">
    <property type="entry name" value="60S ribosomal protein L13"/>
    <property type="match status" value="1"/>
</dbReference>
<evidence type="ECO:0000256" key="1">
    <source>
        <dbReference type="ARBA" id="ARBA00005640"/>
    </source>
</evidence>
<comment type="similarity">
    <text evidence="1">Belongs to the eukaryotic ribosomal protein eL13 family.</text>
</comment>
<name>A0A3M7P885_BRAPC</name>
<dbReference type="GO" id="GO:0003723">
    <property type="term" value="F:RNA binding"/>
    <property type="evidence" value="ECO:0007669"/>
    <property type="project" value="TreeGrafter"/>
</dbReference>
<comment type="caution">
    <text evidence="6">The sequence shown here is derived from an EMBL/GenBank/DDBJ whole genome shotgun (WGS) entry which is preliminary data.</text>
</comment>
<dbReference type="Gene3D" id="1.20.5.110">
    <property type="match status" value="1"/>
</dbReference>
<organism evidence="6 7">
    <name type="scientific">Brachionus plicatilis</name>
    <name type="common">Marine rotifer</name>
    <name type="synonym">Brachionus muelleri</name>
    <dbReference type="NCBI Taxonomy" id="10195"/>
    <lineage>
        <taxon>Eukaryota</taxon>
        <taxon>Metazoa</taxon>
        <taxon>Spiralia</taxon>
        <taxon>Gnathifera</taxon>
        <taxon>Rotifera</taxon>
        <taxon>Eurotatoria</taxon>
        <taxon>Monogononta</taxon>
        <taxon>Pseudotrocha</taxon>
        <taxon>Ploima</taxon>
        <taxon>Brachionidae</taxon>
        <taxon>Brachionus</taxon>
    </lineage>
</organism>
<dbReference type="GO" id="GO:0022625">
    <property type="term" value="C:cytosolic large ribosomal subunit"/>
    <property type="evidence" value="ECO:0007669"/>
    <property type="project" value="TreeGrafter"/>
</dbReference>
<dbReference type="STRING" id="10195.A0A3M7P885"/>
<evidence type="ECO:0000256" key="5">
    <source>
        <dbReference type="ARBA" id="ARBA00035321"/>
    </source>
</evidence>
<dbReference type="Pfam" id="PF01294">
    <property type="entry name" value="Ribosomal_L13e"/>
    <property type="match status" value="1"/>
</dbReference>
<dbReference type="EMBL" id="REGN01012467">
    <property type="protein sequence ID" value="RMZ95296.1"/>
    <property type="molecule type" value="Genomic_DNA"/>
</dbReference>
<keyword evidence="3" id="KW-0687">Ribonucleoprotein</keyword>
<proteinExistence type="inferred from homology"/>
<dbReference type="AlphaFoldDB" id="A0A3M7P885"/>
<dbReference type="PANTHER" id="PTHR11722:SF0">
    <property type="entry name" value="LARGE RIBOSOMAL SUBUNIT PROTEIN EL13"/>
    <property type="match status" value="1"/>
</dbReference>
<dbReference type="HAMAP" id="MF_00499">
    <property type="entry name" value="Ribosomal_eL13"/>
    <property type="match status" value="1"/>
</dbReference>
<protein>
    <recommendedName>
        <fullName evidence="4">Large ribosomal subunit protein eL13</fullName>
    </recommendedName>
    <alternativeName>
        <fullName evidence="5">60S ribosomal protein L13</fullName>
    </alternativeName>
</protein>
<dbReference type="OrthoDB" id="10264538at2759"/>
<evidence type="ECO:0000256" key="3">
    <source>
        <dbReference type="ARBA" id="ARBA00023274"/>
    </source>
</evidence>
<dbReference type="PANTHER" id="PTHR11722">
    <property type="entry name" value="60S RIBOSOMAL PROTEIN L13"/>
    <property type="match status" value="1"/>
</dbReference>
<dbReference type="GO" id="GO:0006412">
    <property type="term" value="P:translation"/>
    <property type="evidence" value="ECO:0007669"/>
    <property type="project" value="InterPro"/>
</dbReference>
<dbReference type="GO" id="GO:0003735">
    <property type="term" value="F:structural constituent of ribosome"/>
    <property type="evidence" value="ECO:0007669"/>
    <property type="project" value="InterPro"/>
</dbReference>
<evidence type="ECO:0000256" key="2">
    <source>
        <dbReference type="ARBA" id="ARBA00022980"/>
    </source>
</evidence>
<evidence type="ECO:0000313" key="7">
    <source>
        <dbReference type="Proteomes" id="UP000276133"/>
    </source>
</evidence>
<dbReference type="Proteomes" id="UP000276133">
    <property type="component" value="Unassembled WGS sequence"/>
</dbReference>
<keyword evidence="2" id="KW-0689">Ribosomal protein</keyword>
<sequence>MGKGNNIIPDNHFHKWWQRYVKTWFNQPARKERRRKARLQKAARLAPRPVSGPVRPVVHCPTRRYNTKIRAGRGFSHDELRAAGIYKKVAKTIGIAVDHRRRNKSTESLQVNAQRLKLYKSKLVLFPRKAGKPKKGDATEEEMKMATQIRTPLAIKQRVKKQKARKITDAEKKFSSFSMLRKVRVDANLWGVREKKAKEKAEAEKNK</sequence>
<gene>
    <name evidence="6" type="ORF">BpHYR1_021776</name>
</gene>
<evidence type="ECO:0000256" key="4">
    <source>
        <dbReference type="ARBA" id="ARBA00035216"/>
    </source>
</evidence>
<dbReference type="InterPro" id="IPR001380">
    <property type="entry name" value="Ribosomal_eL13"/>
</dbReference>
<reference evidence="6 7" key="1">
    <citation type="journal article" date="2018" name="Sci. Rep.">
        <title>Genomic signatures of local adaptation to the degree of environmental predictability in rotifers.</title>
        <authorList>
            <person name="Franch-Gras L."/>
            <person name="Hahn C."/>
            <person name="Garcia-Roger E.M."/>
            <person name="Carmona M.J."/>
            <person name="Serra M."/>
            <person name="Gomez A."/>
        </authorList>
    </citation>
    <scope>NUCLEOTIDE SEQUENCE [LARGE SCALE GENOMIC DNA]</scope>
    <source>
        <strain evidence="6">HYR1</strain>
    </source>
</reference>
<evidence type="ECO:0000313" key="6">
    <source>
        <dbReference type="EMBL" id="RMZ95296.1"/>
    </source>
</evidence>